<dbReference type="Proteomes" id="UP000005408">
    <property type="component" value="Unassembled WGS sequence"/>
</dbReference>
<sequence length="340" mass="38318">MIGNCCGSDLCVLETLLSFVRCIEEGSNGLNLEGRNISQWPARLAVHLFSPLSLIKDCFLDNQCPTKFRGCLCSCNTVKSEIFYGDTSFGNTQTWYGRFDVIIGKTAAYEQNGLKKKRCESLVAATTVSEEYNDDSSDEDDYFQNEAKPDNLDGHSSELISQTTVFSFHQKKCNPSLSLVPSIGVSKSHIQFHFYDSAKDIYFVSHGMPLFYEDNKLQLSTVIATWMVMNYKHLLTGPTEKMVKESKFGFHTNISSENLNLYKNNIEMGLKPFKPKLFKVSAVVQEEYELDKSATGKIEAINNLKINHLILIVNSIYYISAIVHTDTEFLIEGTCQNKTS</sequence>
<keyword evidence="2" id="KW-1185">Reference proteome</keyword>
<dbReference type="EnsemblMetazoa" id="G12406.2">
    <property type="protein sequence ID" value="G12406.2:cds"/>
    <property type="gene ID" value="G12406"/>
</dbReference>
<dbReference type="AlphaFoldDB" id="A0A8W8I4M7"/>
<organism evidence="1 2">
    <name type="scientific">Magallana gigas</name>
    <name type="common">Pacific oyster</name>
    <name type="synonym">Crassostrea gigas</name>
    <dbReference type="NCBI Taxonomy" id="29159"/>
    <lineage>
        <taxon>Eukaryota</taxon>
        <taxon>Metazoa</taxon>
        <taxon>Spiralia</taxon>
        <taxon>Lophotrochozoa</taxon>
        <taxon>Mollusca</taxon>
        <taxon>Bivalvia</taxon>
        <taxon>Autobranchia</taxon>
        <taxon>Pteriomorphia</taxon>
        <taxon>Ostreida</taxon>
        <taxon>Ostreoidea</taxon>
        <taxon>Ostreidae</taxon>
        <taxon>Magallana</taxon>
    </lineage>
</organism>
<name>A0A8W8I4M7_MAGGI</name>
<protein>
    <submittedName>
        <fullName evidence="1">Uncharacterized protein</fullName>
    </submittedName>
</protein>
<proteinExistence type="predicted"/>
<reference evidence="1" key="1">
    <citation type="submission" date="2022-08" db="UniProtKB">
        <authorList>
            <consortium name="EnsemblMetazoa"/>
        </authorList>
    </citation>
    <scope>IDENTIFICATION</scope>
    <source>
        <strain evidence="1">05x7-T-G4-1.051#20</strain>
    </source>
</reference>
<evidence type="ECO:0000313" key="2">
    <source>
        <dbReference type="Proteomes" id="UP000005408"/>
    </source>
</evidence>
<accession>A0A8W8I4M7</accession>
<evidence type="ECO:0000313" key="1">
    <source>
        <dbReference type="EnsemblMetazoa" id="G12406.2:cds"/>
    </source>
</evidence>